<dbReference type="Pfam" id="PF06325">
    <property type="entry name" value="PrmA"/>
    <property type="match status" value="1"/>
</dbReference>
<keyword evidence="11" id="KW-1185">Reference proteome</keyword>
<dbReference type="PANTHER" id="PTHR43648">
    <property type="entry name" value="ELECTRON TRANSFER FLAVOPROTEIN BETA SUBUNIT LYSINE METHYLTRANSFERASE"/>
    <property type="match status" value="1"/>
</dbReference>
<dbReference type="PANTHER" id="PTHR43648:SF1">
    <property type="entry name" value="ELECTRON TRANSFER FLAVOPROTEIN BETA SUBUNIT LYSINE METHYLTRANSFERASE"/>
    <property type="match status" value="1"/>
</dbReference>
<evidence type="ECO:0000256" key="4">
    <source>
        <dbReference type="ARBA" id="ARBA00022679"/>
    </source>
</evidence>
<dbReference type="OrthoDB" id="419617at2759"/>
<evidence type="ECO:0000256" key="5">
    <source>
        <dbReference type="ARBA" id="ARBA00022691"/>
    </source>
</evidence>
<dbReference type="CDD" id="cd02440">
    <property type="entry name" value="AdoMet_MTases"/>
    <property type="match status" value="1"/>
</dbReference>
<evidence type="ECO:0000256" key="1">
    <source>
        <dbReference type="ARBA" id="ARBA00009741"/>
    </source>
</evidence>
<gene>
    <name evidence="10" type="ORF">HYH03_006034</name>
</gene>
<comment type="caution">
    <text evidence="10">The sequence shown here is derived from an EMBL/GenBank/DDBJ whole genome shotgun (WGS) entry which is preliminary data.</text>
</comment>
<keyword evidence="5" id="KW-0949">S-adenosyl-L-methionine</keyword>
<dbReference type="Gene3D" id="3.40.50.150">
    <property type="entry name" value="Vaccinia Virus protein VP39"/>
    <property type="match status" value="1"/>
</dbReference>
<evidence type="ECO:0000256" key="9">
    <source>
        <dbReference type="SAM" id="MobiDB-lite"/>
    </source>
</evidence>
<evidence type="ECO:0000256" key="2">
    <source>
        <dbReference type="ARBA" id="ARBA00022490"/>
    </source>
</evidence>
<evidence type="ECO:0000313" key="10">
    <source>
        <dbReference type="EMBL" id="KAG2495791.1"/>
    </source>
</evidence>
<reference evidence="10" key="1">
    <citation type="journal article" date="2020" name="bioRxiv">
        <title>Comparative genomics of Chlamydomonas.</title>
        <authorList>
            <person name="Craig R.J."/>
            <person name="Hasan A.R."/>
            <person name="Ness R.W."/>
            <person name="Keightley P.D."/>
        </authorList>
    </citation>
    <scope>NUCLEOTIDE SEQUENCE</scope>
    <source>
        <strain evidence="10">CCAP 11/70</strain>
    </source>
</reference>
<dbReference type="SUPFAM" id="SSF53335">
    <property type="entry name" value="S-adenosyl-L-methionine-dependent methyltransferases"/>
    <property type="match status" value="1"/>
</dbReference>
<keyword evidence="3" id="KW-0489">Methyltransferase</keyword>
<comment type="similarity">
    <text evidence="1">Belongs to the methyltransferase superfamily. PrmA family.</text>
</comment>
<feature type="region of interest" description="Disordered" evidence="9">
    <location>
        <begin position="1"/>
        <end position="37"/>
    </location>
</feature>
<organism evidence="10 11">
    <name type="scientific">Edaphochlamys debaryana</name>
    <dbReference type="NCBI Taxonomy" id="47281"/>
    <lineage>
        <taxon>Eukaryota</taxon>
        <taxon>Viridiplantae</taxon>
        <taxon>Chlorophyta</taxon>
        <taxon>core chlorophytes</taxon>
        <taxon>Chlorophyceae</taxon>
        <taxon>CS clade</taxon>
        <taxon>Chlamydomonadales</taxon>
        <taxon>Chlamydomonadales incertae sedis</taxon>
        <taxon>Edaphochlamys</taxon>
    </lineage>
</organism>
<dbReference type="NCBIfam" id="TIGR00406">
    <property type="entry name" value="prmA"/>
    <property type="match status" value="1"/>
</dbReference>
<protein>
    <recommendedName>
        <fullName evidence="8">ETFB lysine methyltransferase</fullName>
    </recommendedName>
    <alternativeName>
        <fullName evidence="7">Protein N-lysine methyltransferase METTL20</fullName>
    </alternativeName>
</protein>
<sequence>MLYTRSPAPSRPPTGLPSTSAPDVAASASSSTSPPPAEIEATCLRATIAAIPGSLAEELSDVLLTVGASSVVVQEHRPPGAPEQEIYDDGEAKLWDMCDVVAHFPLEADVAGTLELAVGALEAELEAPLEYVVESVANEAWVEQIKASYVPLQITEDLWIIPEWSKPVDLSATNVILQPGVAFGTGEHPTTRLCLRELRRMADGGELQGAAVMDYGTGSGVLAIAALKYGAARAVGTDIDSLAVVAARRNAALNAYAQPAFVSLQCGAGIDDAEPLASATESDRSFDVVVANILRGPLVELATRLGSYARPGGKLLLSGILAEQAPEIQAAYAAEGFEDFKLQKDQQWALLTATKRAT</sequence>
<feature type="compositionally biased region" description="Low complexity" evidence="9">
    <location>
        <begin position="17"/>
        <end position="32"/>
    </location>
</feature>
<keyword evidence="4" id="KW-0808">Transferase</keyword>
<dbReference type="AlphaFoldDB" id="A0A836C0G1"/>
<evidence type="ECO:0000256" key="6">
    <source>
        <dbReference type="ARBA" id="ARBA00037932"/>
    </source>
</evidence>
<dbReference type="InterPro" id="IPR029063">
    <property type="entry name" value="SAM-dependent_MTases_sf"/>
</dbReference>
<dbReference type="HAMAP" id="MF_00735">
    <property type="entry name" value="Methyltr_PrmA"/>
    <property type="match status" value="1"/>
</dbReference>
<evidence type="ECO:0000313" key="11">
    <source>
        <dbReference type="Proteomes" id="UP000612055"/>
    </source>
</evidence>
<name>A0A836C0G1_9CHLO</name>
<dbReference type="InterPro" id="IPR004498">
    <property type="entry name" value="Ribosomal_PrmA_MeTrfase"/>
</dbReference>
<dbReference type="Proteomes" id="UP000612055">
    <property type="component" value="Unassembled WGS sequence"/>
</dbReference>
<evidence type="ECO:0000256" key="8">
    <source>
        <dbReference type="ARBA" id="ARBA00042266"/>
    </source>
</evidence>
<accession>A0A836C0G1</accession>
<dbReference type="EMBL" id="JAEHOE010000022">
    <property type="protein sequence ID" value="KAG2495791.1"/>
    <property type="molecule type" value="Genomic_DNA"/>
</dbReference>
<comment type="similarity">
    <text evidence="6">Belongs to the methyltransferase superfamily. ETFBKMT family.</text>
</comment>
<evidence type="ECO:0000256" key="3">
    <source>
        <dbReference type="ARBA" id="ARBA00022603"/>
    </source>
</evidence>
<dbReference type="InterPro" id="IPR050078">
    <property type="entry name" value="Ribosomal_L11_MeTrfase_PrmA"/>
</dbReference>
<dbReference type="GO" id="GO:0032259">
    <property type="term" value="P:methylation"/>
    <property type="evidence" value="ECO:0007669"/>
    <property type="project" value="UniProtKB-KW"/>
</dbReference>
<keyword evidence="2" id="KW-0963">Cytoplasm</keyword>
<dbReference type="GO" id="GO:0016279">
    <property type="term" value="F:protein-lysine N-methyltransferase activity"/>
    <property type="evidence" value="ECO:0007669"/>
    <property type="project" value="TreeGrafter"/>
</dbReference>
<evidence type="ECO:0000256" key="7">
    <source>
        <dbReference type="ARBA" id="ARBA00041867"/>
    </source>
</evidence>
<proteinExistence type="inferred from homology"/>